<dbReference type="AlphaFoldDB" id="A0A512E1E0"/>
<accession>A0A512E1E0</accession>
<keyword evidence="3" id="KW-1185">Reference proteome</keyword>
<evidence type="ECO:0000256" key="1">
    <source>
        <dbReference type="SAM" id="MobiDB-lite"/>
    </source>
</evidence>
<evidence type="ECO:0000313" key="2">
    <source>
        <dbReference type="EMBL" id="GEO42529.1"/>
    </source>
</evidence>
<feature type="region of interest" description="Disordered" evidence="1">
    <location>
        <begin position="1"/>
        <end position="52"/>
    </location>
</feature>
<dbReference type="Proteomes" id="UP000321523">
    <property type="component" value="Unassembled WGS sequence"/>
</dbReference>
<gene>
    <name evidence="2" type="ORF">SAE02_66770</name>
</gene>
<evidence type="ECO:0000313" key="3">
    <source>
        <dbReference type="Proteomes" id="UP000321523"/>
    </source>
</evidence>
<name>A0A512E1E0_9PROT</name>
<comment type="caution">
    <text evidence="2">The sequence shown here is derived from an EMBL/GenBank/DDBJ whole genome shotgun (WGS) entry which is preliminary data.</text>
</comment>
<sequence>MKPTGVSAPFGSSLLQNGGGQGAPRSVALNGQGNRLADALSAETEPPERRRY</sequence>
<protein>
    <submittedName>
        <fullName evidence="2">Uncharacterized protein</fullName>
    </submittedName>
</protein>
<dbReference type="EMBL" id="BJYZ01000043">
    <property type="protein sequence ID" value="GEO42529.1"/>
    <property type="molecule type" value="Genomic_DNA"/>
</dbReference>
<reference evidence="2 3" key="1">
    <citation type="submission" date="2019-07" db="EMBL/GenBank/DDBJ databases">
        <title>Whole genome shotgun sequence of Skermanella aerolata NBRC 106429.</title>
        <authorList>
            <person name="Hosoyama A."/>
            <person name="Uohara A."/>
            <person name="Ohji S."/>
            <person name="Ichikawa N."/>
        </authorList>
    </citation>
    <scope>NUCLEOTIDE SEQUENCE [LARGE SCALE GENOMIC DNA]</scope>
    <source>
        <strain evidence="2 3">NBRC 106429</strain>
    </source>
</reference>
<dbReference type="RefSeq" id="WP_157599392.1">
    <property type="nucleotide sequence ID" value="NZ_BJYZ01000043.1"/>
</dbReference>
<proteinExistence type="predicted"/>
<organism evidence="2 3">
    <name type="scientific">Skermanella aerolata</name>
    <dbReference type="NCBI Taxonomy" id="393310"/>
    <lineage>
        <taxon>Bacteria</taxon>
        <taxon>Pseudomonadati</taxon>
        <taxon>Pseudomonadota</taxon>
        <taxon>Alphaproteobacteria</taxon>
        <taxon>Rhodospirillales</taxon>
        <taxon>Azospirillaceae</taxon>
        <taxon>Skermanella</taxon>
    </lineage>
</organism>